<evidence type="ECO:0000256" key="3">
    <source>
        <dbReference type="ARBA" id="ARBA00023163"/>
    </source>
</evidence>
<keyword evidence="3" id="KW-0804">Transcription</keyword>
<organism evidence="5 6">
    <name type="scientific">Sinomicrobium pectinilyticum</name>
    <dbReference type="NCBI Taxonomy" id="1084421"/>
    <lineage>
        <taxon>Bacteria</taxon>
        <taxon>Pseudomonadati</taxon>
        <taxon>Bacteroidota</taxon>
        <taxon>Flavobacteriia</taxon>
        <taxon>Flavobacteriales</taxon>
        <taxon>Flavobacteriaceae</taxon>
        <taxon>Sinomicrobium</taxon>
    </lineage>
</organism>
<keyword evidence="6" id="KW-1185">Reference proteome</keyword>
<dbReference type="GO" id="GO:0006352">
    <property type="term" value="P:DNA-templated transcription initiation"/>
    <property type="evidence" value="ECO:0007669"/>
    <property type="project" value="InterPro"/>
</dbReference>
<feature type="domain" description="RNA polymerase sigma-70 region 2" evidence="4">
    <location>
        <begin position="28"/>
        <end position="91"/>
    </location>
</feature>
<dbReference type="EMBL" id="RJTM01000035">
    <property type="protein sequence ID" value="RNL89858.1"/>
    <property type="molecule type" value="Genomic_DNA"/>
</dbReference>
<dbReference type="InterPro" id="IPR007627">
    <property type="entry name" value="RNA_pol_sigma70_r2"/>
</dbReference>
<accession>A0A3N0EPN0</accession>
<dbReference type="PANTHER" id="PTHR43133:SF46">
    <property type="entry name" value="RNA POLYMERASE SIGMA-70 FACTOR ECF SUBFAMILY"/>
    <property type="match status" value="1"/>
</dbReference>
<dbReference type="SUPFAM" id="SSF88946">
    <property type="entry name" value="Sigma2 domain of RNA polymerase sigma factors"/>
    <property type="match status" value="1"/>
</dbReference>
<dbReference type="GO" id="GO:0016987">
    <property type="term" value="F:sigma factor activity"/>
    <property type="evidence" value="ECO:0007669"/>
    <property type="project" value="UniProtKB-KW"/>
</dbReference>
<reference evidence="5 6" key="1">
    <citation type="submission" date="2018-10" db="EMBL/GenBank/DDBJ databases">
        <title>Sinomicrobium pectinilyticum sp. nov., a pectinase-producing bacterium isolated from alkaline and saline soil, and emended description of the genus Sinomicrobium.</title>
        <authorList>
            <person name="Cheng B."/>
            <person name="Li C."/>
            <person name="Lai Q."/>
            <person name="Du M."/>
            <person name="Shao Z."/>
            <person name="Xu P."/>
            <person name="Yang C."/>
        </authorList>
    </citation>
    <scope>NUCLEOTIDE SEQUENCE [LARGE SCALE GENOMIC DNA]</scope>
    <source>
        <strain evidence="5 6">5DNS001</strain>
    </source>
</reference>
<dbReference type="OrthoDB" id="759001at2"/>
<evidence type="ECO:0000256" key="1">
    <source>
        <dbReference type="ARBA" id="ARBA00023015"/>
    </source>
</evidence>
<comment type="caution">
    <text evidence="5">The sequence shown here is derived from an EMBL/GenBank/DDBJ whole genome shotgun (WGS) entry which is preliminary data.</text>
</comment>
<keyword evidence="1" id="KW-0805">Transcription regulation</keyword>
<name>A0A3N0EPN0_SINP1</name>
<dbReference type="PANTHER" id="PTHR43133">
    <property type="entry name" value="RNA POLYMERASE ECF-TYPE SIGMA FACTO"/>
    <property type="match status" value="1"/>
</dbReference>
<proteinExistence type="predicted"/>
<sequence>MENSQEKISTENVLLSLKEGDINAYMNIYEHYHSRIYSFALSFLKSEDISREITAEVFTEVWERRSEIEPDTFDSFLISVCSNHVYKKLRSTFNENDSRKKLWNRMKPGSN</sequence>
<dbReference type="Gene3D" id="1.10.1740.10">
    <property type="match status" value="1"/>
</dbReference>
<dbReference type="InterPro" id="IPR039425">
    <property type="entry name" value="RNA_pol_sigma-70-like"/>
</dbReference>
<protein>
    <recommendedName>
        <fullName evidence="4">RNA polymerase sigma-70 region 2 domain-containing protein</fullName>
    </recommendedName>
</protein>
<evidence type="ECO:0000259" key="4">
    <source>
        <dbReference type="Pfam" id="PF04542"/>
    </source>
</evidence>
<evidence type="ECO:0000256" key="2">
    <source>
        <dbReference type="ARBA" id="ARBA00023082"/>
    </source>
</evidence>
<keyword evidence="2" id="KW-0731">Sigma factor</keyword>
<dbReference type="RefSeq" id="WP_123215295.1">
    <property type="nucleotide sequence ID" value="NZ_RJTM01000035.1"/>
</dbReference>
<dbReference type="InterPro" id="IPR013325">
    <property type="entry name" value="RNA_pol_sigma_r2"/>
</dbReference>
<evidence type="ECO:0000313" key="6">
    <source>
        <dbReference type="Proteomes" id="UP000267469"/>
    </source>
</evidence>
<gene>
    <name evidence="5" type="ORF">ED312_06985</name>
</gene>
<dbReference type="Pfam" id="PF04542">
    <property type="entry name" value="Sigma70_r2"/>
    <property type="match status" value="1"/>
</dbReference>
<dbReference type="Proteomes" id="UP000267469">
    <property type="component" value="Unassembled WGS sequence"/>
</dbReference>
<evidence type="ECO:0000313" key="5">
    <source>
        <dbReference type="EMBL" id="RNL89858.1"/>
    </source>
</evidence>
<dbReference type="AlphaFoldDB" id="A0A3N0EPN0"/>